<keyword evidence="5" id="KW-0249">Electron transport</keyword>
<dbReference type="InterPro" id="IPR006885">
    <property type="entry name" value="NADH_UbQ_FeS_4_mit-like"/>
</dbReference>
<dbReference type="GO" id="GO:0016020">
    <property type="term" value="C:membrane"/>
    <property type="evidence" value="ECO:0007669"/>
    <property type="project" value="UniProtKB-SubCell"/>
</dbReference>
<keyword evidence="4" id="KW-0809">Transit peptide</keyword>
<feature type="region of interest" description="Disordered" evidence="7">
    <location>
        <begin position="118"/>
        <end position="144"/>
    </location>
</feature>
<dbReference type="PANTHER" id="PTHR12219:SF8">
    <property type="entry name" value="NADH DEHYDROGENASE [UBIQUINONE] IRON-SULFUR PROTEIN 4, MITOCHONDRIAL"/>
    <property type="match status" value="1"/>
</dbReference>
<evidence type="ECO:0000256" key="3">
    <source>
        <dbReference type="ARBA" id="ARBA00022660"/>
    </source>
</evidence>
<evidence type="ECO:0000313" key="9">
    <source>
        <dbReference type="Proteomes" id="UP000191257"/>
    </source>
</evidence>
<dbReference type="GO" id="GO:0022900">
    <property type="term" value="P:electron transport chain"/>
    <property type="evidence" value="ECO:0007669"/>
    <property type="project" value="InterPro"/>
</dbReference>
<dbReference type="KEGG" id="pye:A6J80_04115"/>
<evidence type="ECO:0000256" key="6">
    <source>
        <dbReference type="ARBA" id="ARBA00023136"/>
    </source>
</evidence>
<evidence type="ECO:0000313" key="8">
    <source>
        <dbReference type="EMBL" id="ARC38412.2"/>
    </source>
</evidence>
<keyword evidence="6" id="KW-0472">Membrane</keyword>
<evidence type="ECO:0000256" key="1">
    <source>
        <dbReference type="ARBA" id="ARBA00004370"/>
    </source>
</evidence>
<proteinExistence type="predicted"/>
<name>A0A1V0GX71_9RHOB</name>
<accession>A0A1V0GX71</accession>
<comment type="subcellular location">
    <subcellularLocation>
        <location evidence="1">Membrane</location>
    </subcellularLocation>
</comment>
<reference evidence="8" key="1">
    <citation type="submission" date="2017-12" db="EMBL/GenBank/DDBJ databases">
        <title>FDA dAtabase for Regulatory Grade micrObial Sequences (FDA-ARGOS): Supporting development and validation of Infectious Disease Dx tests.</title>
        <authorList>
            <person name="Campos J."/>
            <person name="Goldberg B."/>
            <person name="Tallon L."/>
            <person name="Sadzewicz L."/>
            <person name="Sengamalay N."/>
            <person name="Ott S."/>
            <person name="Godinez A."/>
            <person name="Nagaraj S."/>
            <person name="Vyas G."/>
            <person name="Aluvathingal J."/>
            <person name="Nadendla S."/>
            <person name="Geyer C."/>
            <person name="Nandy P."/>
            <person name="Hobson J."/>
            <person name="Sichtig H."/>
        </authorList>
    </citation>
    <scope>NUCLEOTIDE SEQUENCE</scope>
    <source>
        <strain evidence="8">FDAARGOS_252</strain>
    </source>
</reference>
<dbReference type="Proteomes" id="UP000191257">
    <property type="component" value="Chromosome"/>
</dbReference>
<gene>
    <name evidence="8" type="ORF">A6J80_04115</name>
</gene>
<sequence>MEEKMQLLNADTFSAAPGLGMSGTGEAAWASALPSDAVAHIWKPARSAMTSGRARAKAWRLRIERRRAPWIDPLMGWTSGDDTASQVELSFPSVESAVHHARRLGIAYQVHMPPGMVGNARAASRPARPEPHDISDAPEMPLAA</sequence>
<keyword evidence="3" id="KW-0679">Respiratory chain</keyword>
<evidence type="ECO:0000256" key="5">
    <source>
        <dbReference type="ARBA" id="ARBA00022982"/>
    </source>
</evidence>
<keyword evidence="2" id="KW-0813">Transport</keyword>
<evidence type="ECO:0000256" key="4">
    <source>
        <dbReference type="ARBA" id="ARBA00022946"/>
    </source>
</evidence>
<dbReference type="Pfam" id="PF04800">
    <property type="entry name" value="NDUS4"/>
    <property type="match status" value="1"/>
</dbReference>
<protein>
    <recommendedName>
        <fullName evidence="10">ETC complex I subunit</fullName>
    </recommendedName>
</protein>
<evidence type="ECO:0008006" key="10">
    <source>
        <dbReference type="Google" id="ProtNLM"/>
    </source>
</evidence>
<dbReference type="Gene3D" id="3.30.160.190">
    <property type="entry name" value="atu1810 like domain"/>
    <property type="match status" value="1"/>
</dbReference>
<dbReference type="AlphaFoldDB" id="A0A1V0GX71"/>
<keyword evidence="9" id="KW-1185">Reference proteome</keyword>
<dbReference type="InterPro" id="IPR038532">
    <property type="entry name" value="NDUFS4-like_sf"/>
</dbReference>
<evidence type="ECO:0000256" key="7">
    <source>
        <dbReference type="SAM" id="MobiDB-lite"/>
    </source>
</evidence>
<dbReference type="PANTHER" id="PTHR12219">
    <property type="entry name" value="NADH-UBIQUINONE OXIDOREDUCTASE"/>
    <property type="match status" value="1"/>
</dbReference>
<evidence type="ECO:0000256" key="2">
    <source>
        <dbReference type="ARBA" id="ARBA00022448"/>
    </source>
</evidence>
<dbReference type="EMBL" id="CP020442">
    <property type="protein sequence ID" value="ARC38412.2"/>
    <property type="molecule type" value="Genomic_DNA"/>
</dbReference>
<organism evidence="8 9">
    <name type="scientific">Paracoccus yeei</name>
    <dbReference type="NCBI Taxonomy" id="147645"/>
    <lineage>
        <taxon>Bacteria</taxon>
        <taxon>Pseudomonadati</taxon>
        <taxon>Pseudomonadota</taxon>
        <taxon>Alphaproteobacteria</taxon>
        <taxon>Rhodobacterales</taxon>
        <taxon>Paracoccaceae</taxon>
        <taxon>Paracoccus</taxon>
    </lineage>
</organism>
<dbReference type="STRING" id="147645.A6J80_04115"/>